<dbReference type="SUPFAM" id="SSF54427">
    <property type="entry name" value="NTF2-like"/>
    <property type="match status" value="1"/>
</dbReference>
<name>A0ABT1XBC9_9PROT</name>
<dbReference type="Gene3D" id="3.10.450.50">
    <property type="match status" value="1"/>
</dbReference>
<dbReference type="InterPro" id="IPR000391">
    <property type="entry name" value="Rng_hydr_dOase-bsu"/>
</dbReference>
<sequence>MADAEAAAICAGLLYREGLHLDRQEWDAWLALYAEDAVFWIPAWLDEHKVTSDPDREVSLIYHDSRAGLEERVMRIRSRKSVTALPLPRTVHMVTNILPVRLAEDAIEATSSWTVHGYDPRVSRPHMFFGRYEHLFRRGADGAWRIARKTVLLTNDMIPTALDFYSV</sequence>
<keyword evidence="4" id="KW-1185">Reference proteome</keyword>
<evidence type="ECO:0000313" key="4">
    <source>
        <dbReference type="Proteomes" id="UP001524642"/>
    </source>
</evidence>
<dbReference type="EMBL" id="JANJOU010000034">
    <property type="protein sequence ID" value="MCR0985435.1"/>
    <property type="molecule type" value="Genomic_DNA"/>
</dbReference>
<protein>
    <submittedName>
        <fullName evidence="3">Aromatic-ring-hydroxylating dioxygenase subunit beta</fullName>
    </submittedName>
</protein>
<dbReference type="Proteomes" id="UP001524642">
    <property type="component" value="Unassembled WGS sequence"/>
</dbReference>
<dbReference type="GO" id="GO:0051213">
    <property type="term" value="F:dioxygenase activity"/>
    <property type="evidence" value="ECO:0007669"/>
    <property type="project" value="UniProtKB-KW"/>
</dbReference>
<evidence type="ECO:0000256" key="2">
    <source>
        <dbReference type="ARBA" id="ARBA00023002"/>
    </source>
</evidence>
<dbReference type="RefSeq" id="WP_257719082.1">
    <property type="nucleotide sequence ID" value="NZ_JANJOU010000034.1"/>
</dbReference>
<evidence type="ECO:0000313" key="3">
    <source>
        <dbReference type="EMBL" id="MCR0985435.1"/>
    </source>
</evidence>
<gene>
    <name evidence="3" type="ORF">NRP21_25620</name>
</gene>
<organism evidence="3 4">
    <name type="scientific">Roseomonas populi</name>
    <dbReference type="NCBI Taxonomy" id="3121582"/>
    <lineage>
        <taxon>Bacteria</taxon>
        <taxon>Pseudomonadati</taxon>
        <taxon>Pseudomonadota</taxon>
        <taxon>Alphaproteobacteria</taxon>
        <taxon>Acetobacterales</taxon>
        <taxon>Roseomonadaceae</taxon>
        <taxon>Roseomonas</taxon>
    </lineage>
</organism>
<keyword evidence="2" id="KW-0560">Oxidoreductase</keyword>
<dbReference type="Pfam" id="PF00866">
    <property type="entry name" value="Ring_hydroxyl_B"/>
    <property type="match status" value="1"/>
</dbReference>
<dbReference type="PANTHER" id="PTHR41534">
    <property type="entry name" value="BLR3401 PROTEIN"/>
    <property type="match status" value="1"/>
</dbReference>
<comment type="caution">
    <text evidence="3">The sequence shown here is derived from an EMBL/GenBank/DDBJ whole genome shotgun (WGS) entry which is preliminary data.</text>
</comment>
<accession>A0ABT1XBC9</accession>
<reference evidence="3 4" key="1">
    <citation type="submission" date="2022-06" db="EMBL/GenBank/DDBJ databases">
        <title>Roseomonas CN29.</title>
        <authorList>
            <person name="Cheng Y."/>
            <person name="He X."/>
        </authorList>
    </citation>
    <scope>NUCLEOTIDE SEQUENCE [LARGE SCALE GENOMIC DNA]</scope>
    <source>
        <strain evidence="3 4">CN29</strain>
    </source>
</reference>
<dbReference type="CDD" id="cd00667">
    <property type="entry name" value="ring_hydroxylating_dioxygenases_beta"/>
    <property type="match status" value="1"/>
</dbReference>
<dbReference type="InterPro" id="IPR032710">
    <property type="entry name" value="NTF2-like_dom_sf"/>
</dbReference>
<dbReference type="PANTHER" id="PTHR41534:SF1">
    <property type="entry name" value="BLR3401 PROTEIN"/>
    <property type="match status" value="1"/>
</dbReference>
<comment type="similarity">
    <text evidence="1">Belongs to the bacterial ring-hydroxylating dioxygenase beta subunit family.</text>
</comment>
<evidence type="ECO:0000256" key="1">
    <source>
        <dbReference type="ARBA" id="ARBA00009570"/>
    </source>
</evidence>
<keyword evidence="3" id="KW-0223">Dioxygenase</keyword>
<proteinExistence type="inferred from homology"/>